<comment type="function">
    <text evidence="1">Multidrug efflux pump.</text>
</comment>
<feature type="transmembrane region" description="Helical" evidence="13">
    <location>
        <begin position="238"/>
        <end position="263"/>
    </location>
</feature>
<dbReference type="Proteomes" id="UP000092574">
    <property type="component" value="Chromosome"/>
</dbReference>
<evidence type="ECO:0000256" key="4">
    <source>
        <dbReference type="ARBA" id="ARBA00020268"/>
    </source>
</evidence>
<feature type="transmembrane region" description="Helical" evidence="13">
    <location>
        <begin position="59"/>
        <end position="83"/>
    </location>
</feature>
<proteinExistence type="inferred from homology"/>
<feature type="transmembrane region" description="Helical" evidence="13">
    <location>
        <begin position="137"/>
        <end position="158"/>
    </location>
</feature>
<keyword evidence="5" id="KW-0813">Transport</keyword>
<dbReference type="STRING" id="1796616.A4V09_16265"/>
<dbReference type="OrthoDB" id="9776324at2"/>
<keyword evidence="7" id="KW-1003">Cell membrane</keyword>
<evidence type="ECO:0000256" key="9">
    <source>
        <dbReference type="ARBA" id="ARBA00022989"/>
    </source>
</evidence>
<feature type="transmembrane region" description="Helical" evidence="13">
    <location>
        <begin position="390"/>
        <end position="413"/>
    </location>
</feature>
<dbReference type="AlphaFoldDB" id="A0A1C7IBZ0"/>
<dbReference type="PANTHER" id="PTHR43298">
    <property type="entry name" value="MULTIDRUG RESISTANCE PROTEIN NORM-RELATED"/>
    <property type="match status" value="1"/>
</dbReference>
<keyword evidence="10" id="KW-0406">Ion transport</keyword>
<dbReference type="RefSeq" id="WP_065543307.1">
    <property type="nucleotide sequence ID" value="NZ_CP015405.2"/>
</dbReference>
<keyword evidence="11 13" id="KW-0472">Membrane</keyword>
<sequence length="457" mass="49204">MKQKTIDMTRGKPAGIIVSFALPLMLGNVFQQLYTVMDSVIVGRGVGVEALAALGTSDWLSFTAMGGITGVAQGFSVLIAQCFGAKDEKRLKKAVAMSVWTGSLITLLIMALFIGNLSGLLDMLRVPSNIRQQAYNYLQILMFGLVATALYNLCSGILRAMGDSRTPLRAMIGASAVNIILDLIFVLVFHWGVEGAALGTVLAQVCSGTICFIQLKKYGIWNIERADWKWDWDMAKHLLGLGIPVAFQNVIIGFGGIVIQYVINGFGLLYVAGFTATNKLYGLLELAAVSFGYATSSFVGQNLGAGEYGRIREGVRASVKISVGIAVAIGAVLLLFGRSILKIFISQGASNASEVLTIAYNYLAVMGATLIILYLLHIYRSALQGMGDTLIPMCSGIAELVMRILIALLLPLLIGKEGIYFAETGAWLGAMVILVVAYRKRIRRLDQSVSCLTSRNI</sequence>
<evidence type="ECO:0000256" key="2">
    <source>
        <dbReference type="ARBA" id="ARBA00004651"/>
    </source>
</evidence>
<feature type="transmembrane region" description="Helical" evidence="13">
    <location>
        <begin position="95"/>
        <end position="117"/>
    </location>
</feature>
<feature type="transmembrane region" description="Helical" evidence="13">
    <location>
        <begin position="357"/>
        <end position="378"/>
    </location>
</feature>
<feature type="transmembrane region" description="Helical" evidence="13">
    <location>
        <begin position="419"/>
        <end position="438"/>
    </location>
</feature>
<evidence type="ECO:0000256" key="7">
    <source>
        <dbReference type="ARBA" id="ARBA00022475"/>
    </source>
</evidence>
<comment type="similarity">
    <text evidence="3">Belongs to the multi antimicrobial extrusion (MATE) (TC 2.A.66.1) family.</text>
</comment>
<dbReference type="GO" id="GO:0015297">
    <property type="term" value="F:antiporter activity"/>
    <property type="evidence" value="ECO:0007669"/>
    <property type="project" value="UniProtKB-KW"/>
</dbReference>
<evidence type="ECO:0000256" key="3">
    <source>
        <dbReference type="ARBA" id="ARBA00010199"/>
    </source>
</evidence>
<dbReference type="Pfam" id="PF01554">
    <property type="entry name" value="MatE"/>
    <property type="match status" value="2"/>
</dbReference>
<feature type="transmembrane region" description="Helical" evidence="13">
    <location>
        <begin position="12"/>
        <end position="30"/>
    </location>
</feature>
<feature type="transmembrane region" description="Helical" evidence="13">
    <location>
        <begin position="321"/>
        <end position="345"/>
    </location>
</feature>
<dbReference type="PIRSF" id="PIRSF006603">
    <property type="entry name" value="DinF"/>
    <property type="match status" value="1"/>
</dbReference>
<dbReference type="EMBL" id="CP015405">
    <property type="protein sequence ID" value="ANU77177.1"/>
    <property type="molecule type" value="Genomic_DNA"/>
</dbReference>
<evidence type="ECO:0000256" key="11">
    <source>
        <dbReference type="ARBA" id="ARBA00023136"/>
    </source>
</evidence>
<dbReference type="GO" id="GO:0006811">
    <property type="term" value="P:monoatomic ion transport"/>
    <property type="evidence" value="ECO:0007669"/>
    <property type="project" value="UniProtKB-KW"/>
</dbReference>
<evidence type="ECO:0000256" key="10">
    <source>
        <dbReference type="ARBA" id="ARBA00023065"/>
    </source>
</evidence>
<protein>
    <recommendedName>
        <fullName evidence="4">Probable multidrug resistance protein NorM</fullName>
    </recommendedName>
    <alternativeName>
        <fullName evidence="12">Multidrug-efflux transporter</fullName>
    </alternativeName>
</protein>
<evidence type="ECO:0000256" key="13">
    <source>
        <dbReference type="SAM" id="Phobius"/>
    </source>
</evidence>
<accession>A0A1C7IBZ0</accession>
<dbReference type="PANTHER" id="PTHR43298:SF2">
    <property type="entry name" value="FMN_FAD EXPORTER YEEO-RELATED"/>
    <property type="match status" value="1"/>
</dbReference>
<dbReference type="GO" id="GO:0042910">
    <property type="term" value="F:xenobiotic transmembrane transporter activity"/>
    <property type="evidence" value="ECO:0007669"/>
    <property type="project" value="InterPro"/>
</dbReference>
<evidence type="ECO:0000313" key="14">
    <source>
        <dbReference type="EMBL" id="ANU77177.1"/>
    </source>
</evidence>
<evidence type="ECO:0000256" key="12">
    <source>
        <dbReference type="ARBA" id="ARBA00031636"/>
    </source>
</evidence>
<keyword evidence="15" id="KW-1185">Reference proteome</keyword>
<dbReference type="GO" id="GO:0005886">
    <property type="term" value="C:plasma membrane"/>
    <property type="evidence" value="ECO:0007669"/>
    <property type="project" value="UniProtKB-SubCell"/>
</dbReference>
<evidence type="ECO:0000313" key="15">
    <source>
        <dbReference type="Proteomes" id="UP000092574"/>
    </source>
</evidence>
<gene>
    <name evidence="14" type="ORF">A4V09_16265</name>
</gene>
<keyword evidence="9 13" id="KW-1133">Transmembrane helix</keyword>
<evidence type="ECO:0000256" key="6">
    <source>
        <dbReference type="ARBA" id="ARBA00022449"/>
    </source>
</evidence>
<keyword evidence="6" id="KW-0050">Antiport</keyword>
<keyword evidence="8 13" id="KW-0812">Transmembrane</keyword>
<dbReference type="NCBIfam" id="TIGR00797">
    <property type="entry name" value="matE"/>
    <property type="match status" value="1"/>
</dbReference>
<dbReference type="CDD" id="cd13138">
    <property type="entry name" value="MATE_yoeA_like"/>
    <property type="match status" value="1"/>
</dbReference>
<feature type="transmembrane region" description="Helical" evidence="13">
    <location>
        <begin position="170"/>
        <end position="191"/>
    </location>
</feature>
<organism evidence="14 15">
    <name type="scientific">Blautia pseudococcoides</name>
    <dbReference type="NCBI Taxonomy" id="1796616"/>
    <lineage>
        <taxon>Bacteria</taxon>
        <taxon>Bacillati</taxon>
        <taxon>Bacillota</taxon>
        <taxon>Clostridia</taxon>
        <taxon>Lachnospirales</taxon>
        <taxon>Lachnospiraceae</taxon>
        <taxon>Blautia</taxon>
    </lineage>
</organism>
<evidence type="ECO:0000256" key="8">
    <source>
        <dbReference type="ARBA" id="ARBA00022692"/>
    </source>
</evidence>
<name>A0A1C7IBZ0_9FIRM</name>
<evidence type="ECO:0000256" key="5">
    <source>
        <dbReference type="ARBA" id="ARBA00022448"/>
    </source>
</evidence>
<dbReference type="InterPro" id="IPR050222">
    <property type="entry name" value="MATE_MdtK"/>
</dbReference>
<evidence type="ECO:0000256" key="1">
    <source>
        <dbReference type="ARBA" id="ARBA00003408"/>
    </source>
</evidence>
<dbReference type="InterPro" id="IPR048279">
    <property type="entry name" value="MdtK-like"/>
</dbReference>
<dbReference type="KEGG" id="byl:A4V09_16265"/>
<comment type="subcellular location">
    <subcellularLocation>
        <location evidence="2">Cell membrane</location>
        <topology evidence="2">Multi-pass membrane protein</topology>
    </subcellularLocation>
</comment>
<dbReference type="InterPro" id="IPR002528">
    <property type="entry name" value="MATE_fam"/>
</dbReference>
<reference evidence="14" key="1">
    <citation type="submission" date="2017-04" db="EMBL/GenBank/DDBJ databases">
        <title>Complete Genome Sequences of Twelve Strains of a Stable Defined Moderately Diverse Mouse Microbiota 2 (sDMDMm2).</title>
        <authorList>
            <person name="Uchimura Y."/>
            <person name="Wyss M."/>
            <person name="Brugiroux S."/>
            <person name="Limenitakis J.P."/>
            <person name="Stecher B."/>
            <person name="McCoy K.D."/>
            <person name="Macpherson A.J."/>
        </authorList>
    </citation>
    <scope>NUCLEOTIDE SEQUENCE</scope>
    <source>
        <strain evidence="14">YL58</strain>
    </source>
</reference>